<sequence>HYHLWKIGVQHRDPSLSNLTYYKNSDDIVCGVLNDWDLGIIEGQPNTHNYLERSGTIPFMPLALLNTEYWNGKIKRTYYHDL</sequence>
<reference evidence="1" key="2">
    <citation type="journal article" date="2022" name="New Phytol.">
        <title>Evolutionary transition to the ectomycorrhizal habit in the genomes of a hyperdiverse lineage of mushroom-forming fungi.</title>
        <authorList>
            <person name="Looney B."/>
            <person name="Miyauchi S."/>
            <person name="Morin E."/>
            <person name="Drula E."/>
            <person name="Courty P.E."/>
            <person name="Kohler A."/>
            <person name="Kuo A."/>
            <person name="LaButti K."/>
            <person name="Pangilinan J."/>
            <person name="Lipzen A."/>
            <person name="Riley R."/>
            <person name="Andreopoulos W."/>
            <person name="He G."/>
            <person name="Johnson J."/>
            <person name="Nolan M."/>
            <person name="Tritt A."/>
            <person name="Barry K.W."/>
            <person name="Grigoriev I.V."/>
            <person name="Nagy L.G."/>
            <person name="Hibbett D."/>
            <person name="Henrissat B."/>
            <person name="Matheny P.B."/>
            <person name="Labbe J."/>
            <person name="Martin F.M."/>
        </authorList>
    </citation>
    <scope>NUCLEOTIDE SEQUENCE</scope>
    <source>
        <strain evidence="1">FP105234-sp</strain>
    </source>
</reference>
<comment type="caution">
    <text evidence="1">The sequence shown here is derived from an EMBL/GenBank/DDBJ whole genome shotgun (WGS) entry which is preliminary data.</text>
</comment>
<dbReference type="EMBL" id="MU276494">
    <property type="protein sequence ID" value="KAI0038466.1"/>
    <property type="molecule type" value="Genomic_DNA"/>
</dbReference>
<organism evidence="1 2">
    <name type="scientific">Auriscalpium vulgare</name>
    <dbReference type="NCBI Taxonomy" id="40419"/>
    <lineage>
        <taxon>Eukaryota</taxon>
        <taxon>Fungi</taxon>
        <taxon>Dikarya</taxon>
        <taxon>Basidiomycota</taxon>
        <taxon>Agaricomycotina</taxon>
        <taxon>Agaricomycetes</taxon>
        <taxon>Russulales</taxon>
        <taxon>Auriscalpiaceae</taxon>
        <taxon>Auriscalpium</taxon>
    </lineage>
</organism>
<proteinExistence type="predicted"/>
<protein>
    <submittedName>
        <fullName evidence="1">Uncharacterized protein</fullName>
    </submittedName>
</protein>
<name>A0ACB8R4C2_9AGAM</name>
<gene>
    <name evidence="1" type="ORF">FA95DRAFT_1478085</name>
</gene>
<dbReference type="Proteomes" id="UP000814033">
    <property type="component" value="Unassembled WGS sequence"/>
</dbReference>
<feature type="non-terminal residue" evidence="1">
    <location>
        <position position="82"/>
    </location>
</feature>
<reference evidence="1" key="1">
    <citation type="submission" date="2021-02" db="EMBL/GenBank/DDBJ databases">
        <authorList>
            <consortium name="DOE Joint Genome Institute"/>
            <person name="Ahrendt S."/>
            <person name="Looney B.P."/>
            <person name="Miyauchi S."/>
            <person name="Morin E."/>
            <person name="Drula E."/>
            <person name="Courty P.E."/>
            <person name="Chicoki N."/>
            <person name="Fauchery L."/>
            <person name="Kohler A."/>
            <person name="Kuo A."/>
            <person name="Labutti K."/>
            <person name="Pangilinan J."/>
            <person name="Lipzen A."/>
            <person name="Riley R."/>
            <person name="Andreopoulos W."/>
            <person name="He G."/>
            <person name="Johnson J."/>
            <person name="Barry K.W."/>
            <person name="Grigoriev I.V."/>
            <person name="Nagy L."/>
            <person name="Hibbett D."/>
            <person name="Henrissat B."/>
            <person name="Matheny P.B."/>
            <person name="Labbe J."/>
            <person name="Martin F."/>
        </authorList>
    </citation>
    <scope>NUCLEOTIDE SEQUENCE</scope>
    <source>
        <strain evidence="1">FP105234-sp</strain>
    </source>
</reference>
<evidence type="ECO:0000313" key="2">
    <source>
        <dbReference type="Proteomes" id="UP000814033"/>
    </source>
</evidence>
<feature type="non-terminal residue" evidence="1">
    <location>
        <position position="1"/>
    </location>
</feature>
<evidence type="ECO:0000313" key="1">
    <source>
        <dbReference type="EMBL" id="KAI0038466.1"/>
    </source>
</evidence>
<keyword evidence="2" id="KW-1185">Reference proteome</keyword>
<accession>A0ACB8R4C2</accession>